<name>A0ABP3SJ43_9ACTN</name>
<proteinExistence type="inferred from homology"/>
<dbReference type="CDD" id="cd11033">
    <property type="entry name" value="CYP142-like"/>
    <property type="match status" value="1"/>
</dbReference>
<evidence type="ECO:0000313" key="2">
    <source>
        <dbReference type="EMBL" id="GAA0636692.1"/>
    </source>
</evidence>
<gene>
    <name evidence="2" type="ORF">GCM10009547_46270</name>
</gene>
<dbReference type="Gene3D" id="1.10.630.10">
    <property type="entry name" value="Cytochrome P450"/>
    <property type="match status" value="1"/>
</dbReference>
<dbReference type="InterPro" id="IPR002397">
    <property type="entry name" value="Cyt_P450_B"/>
</dbReference>
<sequence length="419" mass="46025">MPAYRTVENIQLGDVEFWKQPLSEIDRAFAALREESRRGGGLCFHEEVTPMGSDTPGPGYWSAVTFDDVRTVNRDQQVFSSASGVISGDADPDYLAVGSIIVMDNPRHHQLRSLVSKAFTPRTLARAEASIRDRARRLIDTARETGGSCDFVSSFAAPLPLQVICDMLGIPEEDEAQVFHWTNVLLGIGDTEMVTSAADLTTVATEFLGYAARLGVERAEHPGDDLSSLLMQAEVDGERLTPFDFAAFVVLLSIAGNETTRHGLSWGMHLLTEHPDQRALLTENYDELAPRAVEEIVRWASPILHMRRKALTDTVVGDTKIAAGDKVVMWYWSANRDEDVFADGHRFDIARPNAGEMVGFGGGGTHYCLGASLARREMAIMFDEILHGLPDLQITAAPNRLQANFVNGIKSMPCEFTVG</sequence>
<dbReference type="PANTHER" id="PTHR46696">
    <property type="entry name" value="P450, PUTATIVE (EUROFUNG)-RELATED"/>
    <property type="match status" value="1"/>
</dbReference>
<dbReference type="Proteomes" id="UP001500957">
    <property type="component" value="Unassembled WGS sequence"/>
</dbReference>
<reference evidence="3" key="1">
    <citation type="journal article" date="2019" name="Int. J. Syst. Evol. Microbiol.">
        <title>The Global Catalogue of Microorganisms (GCM) 10K type strain sequencing project: providing services to taxonomists for standard genome sequencing and annotation.</title>
        <authorList>
            <consortium name="The Broad Institute Genomics Platform"/>
            <consortium name="The Broad Institute Genome Sequencing Center for Infectious Disease"/>
            <person name="Wu L."/>
            <person name="Ma J."/>
        </authorList>
    </citation>
    <scope>NUCLEOTIDE SEQUENCE [LARGE SCALE GENOMIC DNA]</scope>
    <source>
        <strain evidence="3">JCM 10671</strain>
    </source>
</reference>
<dbReference type="RefSeq" id="WP_344609291.1">
    <property type="nucleotide sequence ID" value="NZ_BAAAHE010000050.1"/>
</dbReference>
<accession>A0ABP3SJ43</accession>
<protein>
    <submittedName>
        <fullName evidence="2">Cytochrome P450</fullName>
    </submittedName>
</protein>
<evidence type="ECO:0000313" key="3">
    <source>
        <dbReference type="Proteomes" id="UP001500957"/>
    </source>
</evidence>
<dbReference type="Pfam" id="PF00067">
    <property type="entry name" value="p450"/>
    <property type="match status" value="1"/>
</dbReference>
<dbReference type="EMBL" id="BAAAHE010000050">
    <property type="protein sequence ID" value="GAA0636692.1"/>
    <property type="molecule type" value="Genomic_DNA"/>
</dbReference>
<keyword evidence="3" id="KW-1185">Reference proteome</keyword>
<organism evidence="2 3">
    <name type="scientific">Sporichthya brevicatena</name>
    <dbReference type="NCBI Taxonomy" id="171442"/>
    <lineage>
        <taxon>Bacteria</taxon>
        <taxon>Bacillati</taxon>
        <taxon>Actinomycetota</taxon>
        <taxon>Actinomycetes</taxon>
        <taxon>Sporichthyales</taxon>
        <taxon>Sporichthyaceae</taxon>
        <taxon>Sporichthya</taxon>
    </lineage>
</organism>
<dbReference type="PANTHER" id="PTHR46696:SF4">
    <property type="entry name" value="BIOTIN BIOSYNTHESIS CYTOCHROME P450"/>
    <property type="match status" value="1"/>
</dbReference>
<dbReference type="PRINTS" id="PR00359">
    <property type="entry name" value="BP450"/>
</dbReference>
<comment type="caution">
    <text evidence="2">The sequence shown here is derived from an EMBL/GenBank/DDBJ whole genome shotgun (WGS) entry which is preliminary data.</text>
</comment>
<dbReference type="InterPro" id="IPR036396">
    <property type="entry name" value="Cyt_P450_sf"/>
</dbReference>
<evidence type="ECO:0000256" key="1">
    <source>
        <dbReference type="ARBA" id="ARBA00010617"/>
    </source>
</evidence>
<dbReference type="SUPFAM" id="SSF48264">
    <property type="entry name" value="Cytochrome P450"/>
    <property type="match status" value="1"/>
</dbReference>
<comment type="similarity">
    <text evidence="1">Belongs to the cytochrome P450 family.</text>
</comment>
<dbReference type="InterPro" id="IPR001128">
    <property type="entry name" value="Cyt_P450"/>
</dbReference>